<keyword evidence="3" id="KW-0547">Nucleotide-binding</keyword>
<dbReference type="Pfam" id="PF00005">
    <property type="entry name" value="ABC_tran"/>
    <property type="match status" value="1"/>
</dbReference>
<keyword evidence="8" id="KW-1185">Reference proteome</keyword>
<name>A0A964T8N2_9HYPH</name>
<dbReference type="SUPFAM" id="SSF52540">
    <property type="entry name" value="P-loop containing nucleoside triphosphate hydrolases"/>
    <property type="match status" value="1"/>
</dbReference>
<evidence type="ECO:0000256" key="1">
    <source>
        <dbReference type="ARBA" id="ARBA00005417"/>
    </source>
</evidence>
<dbReference type="RefSeq" id="WP_161141717.1">
    <property type="nucleotide sequence ID" value="NZ_SPKJ01000071.1"/>
</dbReference>
<reference evidence="7" key="1">
    <citation type="submission" date="2019-03" db="EMBL/GenBank/DDBJ databases">
        <title>Afifella sp. nov., isolated from activated sludge.</title>
        <authorList>
            <person name="Li Q."/>
            <person name="Liu Y."/>
        </authorList>
    </citation>
    <scope>NUCLEOTIDE SEQUENCE</scope>
    <source>
        <strain evidence="7">L72</strain>
    </source>
</reference>
<evidence type="ECO:0000256" key="3">
    <source>
        <dbReference type="ARBA" id="ARBA00022741"/>
    </source>
</evidence>
<dbReference type="InterPro" id="IPR052156">
    <property type="entry name" value="BCAA_Transport_ATP-bd_LivF"/>
</dbReference>
<evidence type="ECO:0000256" key="2">
    <source>
        <dbReference type="ARBA" id="ARBA00022448"/>
    </source>
</evidence>
<evidence type="ECO:0000313" key="7">
    <source>
        <dbReference type="EMBL" id="MYZ49377.1"/>
    </source>
</evidence>
<dbReference type="PROSITE" id="PS00211">
    <property type="entry name" value="ABC_TRANSPORTER_1"/>
    <property type="match status" value="1"/>
</dbReference>
<dbReference type="GO" id="GO:0016887">
    <property type="term" value="F:ATP hydrolysis activity"/>
    <property type="evidence" value="ECO:0007669"/>
    <property type="project" value="InterPro"/>
</dbReference>
<dbReference type="OrthoDB" id="9806149at2"/>
<dbReference type="PANTHER" id="PTHR43820:SF6">
    <property type="entry name" value="ABC TRANSPORTER ATP-BINDING PROTEIN"/>
    <property type="match status" value="1"/>
</dbReference>
<proteinExistence type="inferred from homology"/>
<protein>
    <submittedName>
        <fullName evidence="7">ABC transporter ATP-binding protein</fullName>
    </submittedName>
</protein>
<dbReference type="PROSITE" id="PS50893">
    <property type="entry name" value="ABC_TRANSPORTER_2"/>
    <property type="match status" value="1"/>
</dbReference>
<evidence type="ECO:0000259" key="6">
    <source>
        <dbReference type="PROSITE" id="PS50893"/>
    </source>
</evidence>
<evidence type="ECO:0000256" key="4">
    <source>
        <dbReference type="ARBA" id="ARBA00022840"/>
    </source>
</evidence>
<dbReference type="EMBL" id="SPKJ01000071">
    <property type="protein sequence ID" value="MYZ49377.1"/>
    <property type="molecule type" value="Genomic_DNA"/>
</dbReference>
<dbReference type="GO" id="GO:0015807">
    <property type="term" value="P:L-amino acid transport"/>
    <property type="evidence" value="ECO:0007669"/>
    <property type="project" value="TreeGrafter"/>
</dbReference>
<gene>
    <name evidence="7" type="ORF">E4O86_16830</name>
</gene>
<comment type="caution">
    <text evidence="7">The sequence shown here is derived from an EMBL/GenBank/DDBJ whole genome shotgun (WGS) entry which is preliminary data.</text>
</comment>
<evidence type="ECO:0000313" key="8">
    <source>
        <dbReference type="Proteomes" id="UP000773614"/>
    </source>
</evidence>
<dbReference type="GO" id="GO:0015658">
    <property type="term" value="F:branched-chain amino acid transmembrane transporter activity"/>
    <property type="evidence" value="ECO:0007669"/>
    <property type="project" value="TreeGrafter"/>
</dbReference>
<dbReference type="Proteomes" id="UP000773614">
    <property type="component" value="Unassembled WGS sequence"/>
</dbReference>
<dbReference type="InterPro" id="IPR003439">
    <property type="entry name" value="ABC_transporter-like_ATP-bd"/>
</dbReference>
<sequence>MPELLEVSDVVAGYGRGPAILNGISLTVRPGQVQCIIGPNGAGKSTLMKAIAGLLPVRSGEIRFGGERIDGLRPDQILRKGICFVPQERALFPKMTVRENLRMGGYTLRDEALLERRTEAVLEQFPILRERAHQHAGTMSGGQQQMLAMARTLIVEPQIVMLDEPSLGLAPQIVQQMFEIMHMLRNRGMTILLVEQNAIAGLKHSDWGTVLDLGRTLFEGPAPEVLVDPRIQELYLGRSAAAAA</sequence>
<dbReference type="CDD" id="cd03224">
    <property type="entry name" value="ABC_TM1139_LivF_branched"/>
    <property type="match status" value="1"/>
</dbReference>
<keyword evidence="4 7" id="KW-0067">ATP-binding</keyword>
<dbReference type="AlphaFoldDB" id="A0A964T8N2"/>
<comment type="similarity">
    <text evidence="1">Belongs to the ABC transporter superfamily.</text>
</comment>
<dbReference type="InterPro" id="IPR003593">
    <property type="entry name" value="AAA+_ATPase"/>
</dbReference>
<keyword evidence="2" id="KW-0813">Transport</keyword>
<dbReference type="InterPro" id="IPR027417">
    <property type="entry name" value="P-loop_NTPase"/>
</dbReference>
<accession>A0A964T8N2</accession>
<dbReference type="SMART" id="SM00382">
    <property type="entry name" value="AAA"/>
    <property type="match status" value="1"/>
</dbReference>
<dbReference type="InterPro" id="IPR017871">
    <property type="entry name" value="ABC_transporter-like_CS"/>
</dbReference>
<keyword evidence="5" id="KW-0029">Amino-acid transport</keyword>
<organism evidence="7 8">
    <name type="scientific">Propylenella binzhouense</name>
    <dbReference type="NCBI Taxonomy" id="2555902"/>
    <lineage>
        <taxon>Bacteria</taxon>
        <taxon>Pseudomonadati</taxon>
        <taxon>Pseudomonadota</taxon>
        <taxon>Alphaproteobacteria</taxon>
        <taxon>Hyphomicrobiales</taxon>
        <taxon>Propylenellaceae</taxon>
        <taxon>Propylenella</taxon>
    </lineage>
</organism>
<dbReference type="GO" id="GO:0005524">
    <property type="term" value="F:ATP binding"/>
    <property type="evidence" value="ECO:0007669"/>
    <property type="project" value="UniProtKB-KW"/>
</dbReference>
<feature type="domain" description="ABC transporter" evidence="6">
    <location>
        <begin position="5"/>
        <end position="238"/>
    </location>
</feature>
<dbReference type="Gene3D" id="3.40.50.300">
    <property type="entry name" value="P-loop containing nucleotide triphosphate hydrolases"/>
    <property type="match status" value="1"/>
</dbReference>
<dbReference type="PANTHER" id="PTHR43820">
    <property type="entry name" value="HIGH-AFFINITY BRANCHED-CHAIN AMINO ACID TRANSPORT ATP-BINDING PROTEIN LIVF"/>
    <property type="match status" value="1"/>
</dbReference>
<evidence type="ECO:0000256" key="5">
    <source>
        <dbReference type="ARBA" id="ARBA00022970"/>
    </source>
</evidence>